<dbReference type="Gene3D" id="6.20.400.10">
    <property type="match status" value="1"/>
</dbReference>
<dbReference type="PROSITE" id="PS50103">
    <property type="entry name" value="ZF_C3H1"/>
    <property type="match status" value="2"/>
</dbReference>
<keyword evidence="2 5" id="KW-0479">Metal-binding</keyword>
<proteinExistence type="inferred from homology"/>
<evidence type="ECO:0000313" key="9">
    <source>
        <dbReference type="Proteomes" id="UP000267029"/>
    </source>
</evidence>
<dbReference type="InterPro" id="IPR000571">
    <property type="entry name" value="Znf_CCCH"/>
</dbReference>
<dbReference type="AlphaFoldDB" id="A0A0R3UMS5"/>
<dbReference type="OrthoDB" id="278280at2759"/>
<feature type="domain" description="C3H1-type" evidence="7">
    <location>
        <begin position="168"/>
        <end position="205"/>
    </location>
</feature>
<feature type="domain" description="C3H1-type" evidence="7">
    <location>
        <begin position="99"/>
        <end position="126"/>
    </location>
</feature>
<dbReference type="Pfam" id="PF16543">
    <property type="entry name" value="DFRP_C"/>
    <property type="match status" value="1"/>
</dbReference>
<dbReference type="EMBL" id="UXSR01005632">
    <property type="protein sequence ID" value="VDD83061.1"/>
    <property type="molecule type" value="Genomic_DNA"/>
</dbReference>
<dbReference type="InterPro" id="IPR036855">
    <property type="entry name" value="Znf_CCCH_sf"/>
</dbReference>
<dbReference type="Pfam" id="PF00642">
    <property type="entry name" value="zf-CCCH"/>
    <property type="match status" value="1"/>
</dbReference>
<dbReference type="InterPro" id="IPR032378">
    <property type="entry name" value="ZC3H15/TMA46_C"/>
</dbReference>
<dbReference type="PROSITE" id="PS00387">
    <property type="entry name" value="PPASE"/>
    <property type="match status" value="1"/>
</dbReference>
<comment type="similarity">
    <text evidence="1">Belongs to the ZC3H15/TMA46 family.</text>
</comment>
<feature type="zinc finger region" description="C3H1-type" evidence="5">
    <location>
        <begin position="168"/>
        <end position="205"/>
    </location>
</feature>
<evidence type="ECO:0000256" key="1">
    <source>
        <dbReference type="ARBA" id="ARBA00010043"/>
    </source>
</evidence>
<evidence type="ECO:0000259" key="7">
    <source>
        <dbReference type="PROSITE" id="PS50103"/>
    </source>
</evidence>
<dbReference type="Proteomes" id="UP000267029">
    <property type="component" value="Unassembled WGS sequence"/>
</dbReference>
<evidence type="ECO:0000256" key="3">
    <source>
        <dbReference type="ARBA" id="ARBA00022771"/>
    </source>
</evidence>
<dbReference type="SMART" id="SM00356">
    <property type="entry name" value="ZnF_C3H1"/>
    <property type="match status" value="2"/>
</dbReference>
<organism evidence="8 9">
    <name type="scientific">Mesocestoides corti</name>
    <name type="common">Flatworm</name>
    <dbReference type="NCBI Taxonomy" id="53468"/>
    <lineage>
        <taxon>Eukaryota</taxon>
        <taxon>Metazoa</taxon>
        <taxon>Spiralia</taxon>
        <taxon>Lophotrochozoa</taxon>
        <taxon>Platyhelminthes</taxon>
        <taxon>Cestoda</taxon>
        <taxon>Eucestoda</taxon>
        <taxon>Cyclophyllidea</taxon>
        <taxon>Mesocestoididae</taxon>
        <taxon>Mesocestoides</taxon>
    </lineage>
</organism>
<dbReference type="PANTHER" id="PTHR12681:SF0">
    <property type="entry name" value="ZINC FINGER CCCH DOMAIN-CONTAINING PROTEIN 15"/>
    <property type="match status" value="1"/>
</dbReference>
<dbReference type="GO" id="GO:0002181">
    <property type="term" value="P:cytoplasmic translation"/>
    <property type="evidence" value="ECO:0007669"/>
    <property type="project" value="TreeGrafter"/>
</dbReference>
<name>A0A0R3UMS5_MESCO</name>
<dbReference type="GO" id="GO:0008270">
    <property type="term" value="F:zinc ion binding"/>
    <property type="evidence" value="ECO:0007669"/>
    <property type="project" value="UniProtKB-KW"/>
</dbReference>
<dbReference type="Gene3D" id="4.10.1000.10">
    <property type="entry name" value="Zinc finger, CCCH-type"/>
    <property type="match status" value="1"/>
</dbReference>
<dbReference type="SUPFAM" id="SSF90229">
    <property type="entry name" value="CCCH zinc finger"/>
    <property type="match status" value="1"/>
</dbReference>
<dbReference type="GO" id="GO:0003729">
    <property type="term" value="F:mRNA binding"/>
    <property type="evidence" value="ECO:0007669"/>
    <property type="project" value="TreeGrafter"/>
</dbReference>
<protein>
    <recommendedName>
        <fullName evidence="7">C3H1-type domain-containing protein</fullName>
    </recommendedName>
</protein>
<keyword evidence="4 5" id="KW-0862">Zinc</keyword>
<evidence type="ECO:0000256" key="4">
    <source>
        <dbReference type="ARBA" id="ARBA00022833"/>
    </source>
</evidence>
<reference evidence="8 9" key="1">
    <citation type="submission" date="2018-10" db="EMBL/GenBank/DDBJ databases">
        <authorList>
            <consortium name="Pathogen Informatics"/>
        </authorList>
    </citation>
    <scope>NUCLEOTIDE SEQUENCE [LARGE SCALE GENOMIC DNA]</scope>
</reference>
<gene>
    <name evidence="8" type="ORF">MCOS_LOCUS9064</name>
</gene>
<dbReference type="STRING" id="53468.A0A0R3UMS5"/>
<keyword evidence="9" id="KW-1185">Reference proteome</keyword>
<dbReference type="PANTHER" id="PTHR12681">
    <property type="entry name" value="ZINC FINGER-CONTAINING PROTEIN P48ZNF"/>
    <property type="match status" value="1"/>
</dbReference>
<sequence length="436" mass="49672">MPPKKKSSDGPSKKSLEKEKKKIIEDKTFGLKNKKGAKQQKYVQQVQKQVTYGNKSFRDIEKMQQEKEARKAEKKAGPDELTLLFKPVAELQKISKGADPKSVLCIFFKQGTCTKGDRCKFSHDMNIERKTEKKNLYEDERSEMDEWNQEQLEEVITKKHGASNKGLPPTTIICKYFLDAVEAGKYGWFWNCPNGDSCHYRHCLPPGFVLRKDKKKMDEQKETISLDELIETERRALGLNQTKVTLQTFLAWKRRKRAEKIAAGKQEKEKKQANFAQGRLLGISGREMFEFNPDLVNEGEDLDGDICDARLREPEENEDEFEVHDVDLNAFDVDAIECPDTGDVEPAGDPAPFSTAPVPKKGQHEVLNLILNNYIGPEWLSIDDLVIDEELFNDAELDGLADELEDLEITLGCIDGDEVDMSDLTGLHEVPRVIFK</sequence>
<feature type="zinc finger region" description="C3H1-type" evidence="5">
    <location>
        <begin position="99"/>
        <end position="126"/>
    </location>
</feature>
<dbReference type="GO" id="GO:0005829">
    <property type="term" value="C:cytosol"/>
    <property type="evidence" value="ECO:0007669"/>
    <property type="project" value="TreeGrafter"/>
</dbReference>
<evidence type="ECO:0000256" key="5">
    <source>
        <dbReference type="PROSITE-ProRule" id="PRU00723"/>
    </source>
</evidence>
<keyword evidence="3 5" id="KW-0863">Zinc-finger</keyword>
<evidence type="ECO:0000256" key="6">
    <source>
        <dbReference type="SAM" id="MobiDB-lite"/>
    </source>
</evidence>
<evidence type="ECO:0000256" key="2">
    <source>
        <dbReference type="ARBA" id="ARBA00022723"/>
    </source>
</evidence>
<feature type="region of interest" description="Disordered" evidence="6">
    <location>
        <begin position="1"/>
        <end position="21"/>
    </location>
</feature>
<accession>A0A0R3UMS5</accession>
<evidence type="ECO:0000313" key="8">
    <source>
        <dbReference type="EMBL" id="VDD83061.1"/>
    </source>
</evidence>